<accession>A0AAV2D7K3</accession>
<gene>
    <name evidence="2" type="ORF">LTRI10_LOCUS12005</name>
</gene>
<proteinExistence type="predicted"/>
<dbReference type="EMBL" id="OZ034815">
    <property type="protein sequence ID" value="CAL1369347.1"/>
    <property type="molecule type" value="Genomic_DNA"/>
</dbReference>
<dbReference type="Proteomes" id="UP001497516">
    <property type="component" value="Chromosome 2"/>
</dbReference>
<reference evidence="2 3" key="1">
    <citation type="submission" date="2024-04" db="EMBL/GenBank/DDBJ databases">
        <authorList>
            <person name="Fracassetti M."/>
        </authorList>
    </citation>
    <scope>NUCLEOTIDE SEQUENCE [LARGE SCALE GENOMIC DNA]</scope>
</reference>
<name>A0AAV2D7K3_9ROSI</name>
<evidence type="ECO:0000313" key="2">
    <source>
        <dbReference type="EMBL" id="CAL1369347.1"/>
    </source>
</evidence>
<feature type="region of interest" description="Disordered" evidence="1">
    <location>
        <begin position="19"/>
        <end position="38"/>
    </location>
</feature>
<evidence type="ECO:0000256" key="1">
    <source>
        <dbReference type="SAM" id="MobiDB-lite"/>
    </source>
</evidence>
<dbReference type="AlphaFoldDB" id="A0AAV2D7K3"/>
<protein>
    <submittedName>
        <fullName evidence="2">Uncharacterized protein</fullName>
    </submittedName>
</protein>
<keyword evidence="3" id="KW-1185">Reference proteome</keyword>
<sequence length="85" mass="9265">MKVCYEKKEDETTSVWVQTATDSESGRGRNEALNRGGGRITGRRITTVICPPMPVISLPRGALGALKLNQNACFGQNTGMEELRP</sequence>
<organism evidence="2 3">
    <name type="scientific">Linum trigynum</name>
    <dbReference type="NCBI Taxonomy" id="586398"/>
    <lineage>
        <taxon>Eukaryota</taxon>
        <taxon>Viridiplantae</taxon>
        <taxon>Streptophyta</taxon>
        <taxon>Embryophyta</taxon>
        <taxon>Tracheophyta</taxon>
        <taxon>Spermatophyta</taxon>
        <taxon>Magnoliopsida</taxon>
        <taxon>eudicotyledons</taxon>
        <taxon>Gunneridae</taxon>
        <taxon>Pentapetalae</taxon>
        <taxon>rosids</taxon>
        <taxon>fabids</taxon>
        <taxon>Malpighiales</taxon>
        <taxon>Linaceae</taxon>
        <taxon>Linum</taxon>
    </lineage>
</organism>
<evidence type="ECO:0000313" key="3">
    <source>
        <dbReference type="Proteomes" id="UP001497516"/>
    </source>
</evidence>